<sequence length="310" mass="33046">MQARALPLSRRLLACAAAAVTSAFLLLLPSGASAATLDTAFGPVQVKDHPQRVVTLGENTLDAALALGVQPLGALASRGGSDIPEYLKAKAGKLPLVGTVREVNLEAVLKLRPDLILASPGLTREQYAKLSLMAPTVVPKGGALDDWRAAFRTYAAALDRNAEAEQRLQELDQRIAGLRPRLPANTSLSVVRWNPQGPIMMSSHLFAGQLLDQLGLQPNPLAAQQTQRPHTDILSLENLSKADADWIFLATLNPDGEKALAEARRQPAFTRLKAVQAGHLASVDGQIWSSSSGYLAAQQVLDDVEKALAN</sequence>
<gene>
    <name evidence="9" type="ORF">A9C11_06940</name>
</gene>
<evidence type="ECO:0000313" key="9">
    <source>
        <dbReference type="EMBL" id="ANI13738.1"/>
    </source>
</evidence>
<dbReference type="GO" id="GO:0030288">
    <property type="term" value="C:outer membrane-bounded periplasmic space"/>
    <property type="evidence" value="ECO:0007669"/>
    <property type="project" value="TreeGrafter"/>
</dbReference>
<evidence type="ECO:0000256" key="2">
    <source>
        <dbReference type="ARBA" id="ARBA00008814"/>
    </source>
</evidence>
<dbReference type="EMBL" id="CP015878">
    <property type="protein sequence ID" value="ANI13738.1"/>
    <property type="molecule type" value="Genomic_DNA"/>
</dbReference>
<dbReference type="PROSITE" id="PS50983">
    <property type="entry name" value="FE_B12_PBP"/>
    <property type="match status" value="1"/>
</dbReference>
<protein>
    <submittedName>
        <fullName evidence="9">ABC transporter substrate-binding protein</fullName>
    </submittedName>
</protein>
<evidence type="ECO:0000313" key="10">
    <source>
        <dbReference type="Proteomes" id="UP000077748"/>
    </source>
</evidence>
<keyword evidence="5 7" id="KW-0732">Signal</keyword>
<dbReference type="InterPro" id="IPR002491">
    <property type="entry name" value="ABC_transptr_periplasmic_BD"/>
</dbReference>
<dbReference type="CDD" id="cd01146">
    <property type="entry name" value="FhuD"/>
    <property type="match status" value="1"/>
</dbReference>
<keyword evidence="4" id="KW-0410">Iron transport</keyword>
<dbReference type="AlphaFoldDB" id="A0A1A9K8D0"/>
<keyword evidence="4" id="KW-0406">Ion transport</keyword>
<accession>A0A1A9K8D0</accession>
<evidence type="ECO:0000256" key="1">
    <source>
        <dbReference type="ARBA" id="ARBA00004196"/>
    </source>
</evidence>
<name>A0A1A9K8D0_9PSED</name>
<dbReference type="PANTHER" id="PTHR30532:SF1">
    <property type="entry name" value="IRON(3+)-HYDROXAMATE-BINDING PROTEIN FHUD"/>
    <property type="match status" value="1"/>
</dbReference>
<evidence type="ECO:0000256" key="5">
    <source>
        <dbReference type="ARBA" id="ARBA00022729"/>
    </source>
</evidence>
<feature type="signal peptide" evidence="7">
    <location>
        <begin position="1"/>
        <end position="34"/>
    </location>
</feature>
<feature type="domain" description="Fe/B12 periplasmic-binding" evidence="8">
    <location>
        <begin position="52"/>
        <end position="310"/>
    </location>
</feature>
<comment type="similarity">
    <text evidence="2">Belongs to the bacterial solute-binding protein 8 family.</text>
</comment>
<evidence type="ECO:0000259" key="8">
    <source>
        <dbReference type="PROSITE" id="PS50983"/>
    </source>
</evidence>
<reference evidence="9 10" key="1">
    <citation type="submission" date="2016-05" db="EMBL/GenBank/DDBJ databases">
        <title>Genome Sequence of Pseudomonas citronellolis Strain SJTE-3, an Estrogens and Persistent Organic Pollutants degradation strain.</title>
        <authorList>
            <person name="Liang R."/>
        </authorList>
    </citation>
    <scope>NUCLEOTIDE SEQUENCE [LARGE SCALE GENOMIC DNA]</scope>
    <source>
        <strain evidence="9 10">SJTE-3</strain>
    </source>
</reference>
<feature type="chain" id="PRO_5008391505" evidence="7">
    <location>
        <begin position="35"/>
        <end position="310"/>
    </location>
</feature>
<dbReference type="Gene3D" id="3.40.50.1980">
    <property type="entry name" value="Nitrogenase molybdenum iron protein domain"/>
    <property type="match status" value="2"/>
</dbReference>
<keyword evidence="4" id="KW-0408">Iron</keyword>
<keyword evidence="3" id="KW-0813">Transport</keyword>
<feature type="coiled-coil region" evidence="6">
    <location>
        <begin position="154"/>
        <end position="181"/>
    </location>
</feature>
<evidence type="ECO:0000256" key="7">
    <source>
        <dbReference type="SAM" id="SignalP"/>
    </source>
</evidence>
<evidence type="ECO:0000256" key="4">
    <source>
        <dbReference type="ARBA" id="ARBA00022496"/>
    </source>
</evidence>
<dbReference type="InterPro" id="IPR051313">
    <property type="entry name" value="Bact_iron-sidero_bind"/>
</dbReference>
<dbReference type="RefSeq" id="WP_064582173.1">
    <property type="nucleotide sequence ID" value="NZ_CP015878.1"/>
</dbReference>
<dbReference type="Proteomes" id="UP000077748">
    <property type="component" value="Chromosome"/>
</dbReference>
<dbReference type="SUPFAM" id="SSF53807">
    <property type="entry name" value="Helical backbone' metal receptor"/>
    <property type="match status" value="1"/>
</dbReference>
<evidence type="ECO:0000256" key="3">
    <source>
        <dbReference type="ARBA" id="ARBA00022448"/>
    </source>
</evidence>
<evidence type="ECO:0000256" key="6">
    <source>
        <dbReference type="SAM" id="Coils"/>
    </source>
</evidence>
<keyword evidence="6" id="KW-0175">Coiled coil</keyword>
<proteinExistence type="inferred from homology"/>
<dbReference type="Pfam" id="PF01497">
    <property type="entry name" value="Peripla_BP_2"/>
    <property type="match status" value="1"/>
</dbReference>
<dbReference type="GO" id="GO:1901678">
    <property type="term" value="P:iron coordination entity transport"/>
    <property type="evidence" value="ECO:0007669"/>
    <property type="project" value="UniProtKB-ARBA"/>
</dbReference>
<comment type="subcellular location">
    <subcellularLocation>
        <location evidence="1">Cell envelope</location>
    </subcellularLocation>
</comment>
<dbReference type="PANTHER" id="PTHR30532">
    <property type="entry name" value="IRON III DICITRATE-BINDING PERIPLASMIC PROTEIN"/>
    <property type="match status" value="1"/>
</dbReference>
<organism evidence="9 10">
    <name type="scientific">Pseudomonas citronellolis</name>
    <dbReference type="NCBI Taxonomy" id="53408"/>
    <lineage>
        <taxon>Bacteria</taxon>
        <taxon>Pseudomonadati</taxon>
        <taxon>Pseudomonadota</taxon>
        <taxon>Gammaproteobacteria</taxon>
        <taxon>Pseudomonadales</taxon>
        <taxon>Pseudomonadaceae</taxon>
        <taxon>Pseudomonas</taxon>
    </lineage>
</organism>